<evidence type="ECO:0000313" key="4">
    <source>
        <dbReference type="Proteomes" id="UP000624244"/>
    </source>
</evidence>
<name>A0A8H5ZLB4_COCSA</name>
<keyword evidence="2" id="KW-0472">Membrane</keyword>
<evidence type="ECO:0000256" key="2">
    <source>
        <dbReference type="SAM" id="Phobius"/>
    </source>
</evidence>
<sequence length="70" mass="7939">MRAIKESRPKNREDFERPRSYSEEEKRLGVEIDIIPKIRKTIKELARMGMVAAGVFGVLTSNPLLAALLV</sequence>
<organism evidence="3 4">
    <name type="scientific">Cochliobolus sativus</name>
    <name type="common">Common root rot and spot blotch fungus</name>
    <name type="synonym">Bipolaris sorokiniana</name>
    <dbReference type="NCBI Taxonomy" id="45130"/>
    <lineage>
        <taxon>Eukaryota</taxon>
        <taxon>Fungi</taxon>
        <taxon>Dikarya</taxon>
        <taxon>Ascomycota</taxon>
        <taxon>Pezizomycotina</taxon>
        <taxon>Dothideomycetes</taxon>
        <taxon>Pleosporomycetidae</taxon>
        <taxon>Pleosporales</taxon>
        <taxon>Pleosporineae</taxon>
        <taxon>Pleosporaceae</taxon>
        <taxon>Bipolaris</taxon>
    </lineage>
</organism>
<keyword evidence="2" id="KW-1133">Transmembrane helix</keyword>
<dbReference type="AlphaFoldDB" id="A0A8H5ZLB4"/>
<keyword evidence="2" id="KW-0812">Transmembrane</keyword>
<feature type="transmembrane region" description="Helical" evidence="2">
    <location>
        <begin position="45"/>
        <end position="69"/>
    </location>
</feature>
<comment type="caution">
    <text evidence="3">The sequence shown here is derived from an EMBL/GenBank/DDBJ whole genome shotgun (WGS) entry which is preliminary data.</text>
</comment>
<feature type="region of interest" description="Disordered" evidence="1">
    <location>
        <begin position="1"/>
        <end position="24"/>
    </location>
</feature>
<gene>
    <name evidence="3" type="ORF">GGP41_007814</name>
</gene>
<evidence type="ECO:0000313" key="3">
    <source>
        <dbReference type="EMBL" id="KAF5852371.1"/>
    </source>
</evidence>
<accession>A0A8H5ZLB4</accession>
<evidence type="ECO:0000256" key="1">
    <source>
        <dbReference type="SAM" id="MobiDB-lite"/>
    </source>
</evidence>
<dbReference type="EMBL" id="WNKQ01000003">
    <property type="protein sequence ID" value="KAF5852371.1"/>
    <property type="molecule type" value="Genomic_DNA"/>
</dbReference>
<proteinExistence type="predicted"/>
<dbReference type="Proteomes" id="UP000624244">
    <property type="component" value="Unassembled WGS sequence"/>
</dbReference>
<reference evidence="3" key="1">
    <citation type="submission" date="2019-11" db="EMBL/GenBank/DDBJ databases">
        <title>Bipolaris sorokiniana Genome sequencing.</title>
        <authorList>
            <person name="Wang H."/>
        </authorList>
    </citation>
    <scope>NUCLEOTIDE SEQUENCE</scope>
</reference>
<protein>
    <submittedName>
        <fullName evidence="3">Uncharacterized protein</fullName>
    </submittedName>
</protein>